<proteinExistence type="predicted"/>
<dbReference type="EMBL" id="RDRA01000003">
    <property type="protein sequence ID" value="RXG98437.1"/>
    <property type="molecule type" value="Genomic_DNA"/>
</dbReference>
<organism evidence="4 7">
    <name type="scientific">Bradyrhizobium zhanjiangense</name>
    <dbReference type="NCBI Taxonomy" id="1325107"/>
    <lineage>
        <taxon>Bacteria</taxon>
        <taxon>Pseudomonadati</taxon>
        <taxon>Pseudomonadota</taxon>
        <taxon>Alphaproteobacteria</taxon>
        <taxon>Hyphomicrobiales</taxon>
        <taxon>Nitrobacteraceae</taxon>
        <taxon>Bradyrhizobium</taxon>
    </lineage>
</organism>
<evidence type="ECO:0000313" key="5">
    <source>
        <dbReference type="Proteomes" id="UP000289946"/>
    </source>
</evidence>
<dbReference type="EMBL" id="RKMK01000002">
    <property type="protein sequence ID" value="RXH02598.1"/>
    <property type="molecule type" value="Genomic_DNA"/>
</dbReference>
<evidence type="ECO:0000256" key="1">
    <source>
        <dbReference type="SAM" id="MobiDB-lite"/>
    </source>
</evidence>
<dbReference type="Proteomes" id="UP000289946">
    <property type="component" value="Unassembled WGS sequence"/>
</dbReference>
<name>A0A4Q0SF02_9BRAD</name>
<reference evidence="4 7" key="1">
    <citation type="submission" date="2015-04" db="EMBL/GenBank/DDBJ databases">
        <title>Comparative genomics of rhizobia nodulating Arachis hypogaea in China.</title>
        <authorList>
            <person name="Li Y."/>
        </authorList>
    </citation>
    <scope>NUCLEOTIDE SEQUENCE [LARGE SCALE GENOMIC DNA]</scope>
    <source>
        <strain evidence="4 7">CCBAU 51787</strain>
    </source>
</reference>
<gene>
    <name evidence="3" type="ORF">EAS61_03945</name>
    <name evidence="2" type="ORF">EAS62_06120</name>
    <name evidence="4" type="ORF">XH94_26730</name>
</gene>
<accession>A0A4Q0SF02</accession>
<evidence type="ECO:0000313" key="2">
    <source>
        <dbReference type="EMBL" id="RXG98437.1"/>
    </source>
</evidence>
<evidence type="ECO:0000313" key="7">
    <source>
        <dbReference type="Proteomes" id="UP000290565"/>
    </source>
</evidence>
<sequence length="75" mass="7850">MSSKQPKLYTPSEKDMRDNPLIGGSKGATMAGVSPDDLEDALGENTIEGDRENDVGIGGGIDKDVAHGGAHRRGR</sequence>
<dbReference type="Proteomes" id="UP000290565">
    <property type="component" value="Unassembled WGS sequence"/>
</dbReference>
<dbReference type="AlphaFoldDB" id="A0A4Q0SF02"/>
<evidence type="ECO:0000313" key="3">
    <source>
        <dbReference type="EMBL" id="RXH02598.1"/>
    </source>
</evidence>
<keyword evidence="5" id="KW-1185">Reference proteome</keyword>
<evidence type="ECO:0000313" key="6">
    <source>
        <dbReference type="Proteomes" id="UP000290174"/>
    </source>
</evidence>
<dbReference type="EMBL" id="LBJM01000073">
    <property type="protein sequence ID" value="RXH34893.1"/>
    <property type="molecule type" value="Genomic_DNA"/>
</dbReference>
<evidence type="ECO:0000313" key="4">
    <source>
        <dbReference type="EMBL" id="RXH34893.1"/>
    </source>
</evidence>
<reference evidence="3 6" key="2">
    <citation type="submission" date="2018-11" db="EMBL/GenBank/DDBJ databases">
        <title>Bradyrhizobium sp. nov., isolated from effective nodules of peanut in China.</title>
        <authorList>
            <person name="Li Y."/>
        </authorList>
    </citation>
    <scope>NUCLEOTIDE SEQUENCE [LARGE SCALE GENOMIC DNA]</scope>
    <source>
        <strain evidence="3 6">CCBAU 51770</strain>
        <strain evidence="2 5">CCBAU 51781</strain>
    </source>
</reference>
<protein>
    <submittedName>
        <fullName evidence="4">Uncharacterized protein</fullName>
    </submittedName>
</protein>
<comment type="caution">
    <text evidence="4">The sequence shown here is derived from an EMBL/GenBank/DDBJ whole genome shotgun (WGS) entry which is preliminary data.</text>
</comment>
<accession>A0A4Q0QY49</accession>
<feature type="region of interest" description="Disordered" evidence="1">
    <location>
        <begin position="1"/>
        <end position="75"/>
    </location>
</feature>
<dbReference type="Proteomes" id="UP000290174">
    <property type="component" value="Unassembled WGS sequence"/>
</dbReference>